<keyword evidence="2" id="KW-1185">Reference proteome</keyword>
<evidence type="ECO:0000313" key="1">
    <source>
        <dbReference type="EMBL" id="QEC75769.1"/>
    </source>
</evidence>
<dbReference type="AlphaFoldDB" id="A0A5B8VWF0"/>
<dbReference type="Gene3D" id="3.40.50.300">
    <property type="entry name" value="P-loop containing nucleotide triphosphate hydrolases"/>
    <property type="match status" value="1"/>
</dbReference>
<dbReference type="OrthoDB" id="5379188at2"/>
<sequence>MVGTLITVGGWLTGKLLDKGFDELYSSVKESKSINKKFYTAVDIVSKDLQTQYPDVLDGNIKYFFKSEKVFNELFKLLFKSSKLNKKKIAQSFDTNTLPKDFILKFVSALKIELLKDKLFDEIFSNNELYFIFQGIEKNIKLIAKNTTISAKELREIKEIVIKKFDDNFNFDEFKDLYTKNALNSLSQINFLGLGLDSSKKIHRKNLQDIFIRPLCQPLGKSSKINVLEDFDEDDVDDAIDYSRIISYHNKIVILGNPGAGKSVLVRSLMCDILSNNRKAFLEPGICNLVPFRIELRKYIAYKKENKGSILKYLSYSLETDYQINNITESTINEIFVHFNCIIFFDGLDEIFNIIDKIEAKTDIENFQNKYACLKSITTSRIIGYEETSLNESFQELLIRKFNDDQIEEYVTKWYEKEEDNDHIRGQEVSGFLYKRHEIDRELITNPLLLSLIVIIYRNALKIPESKLEIYQSCTKTLVDKWEALKNLKFDLDPEVLKSKDKLLADLAYWQYEKLSGDTPQITYELAKNTVAISLERLEIADNFNSESIAEEFMNYASKRSIYFEDNFTHKTFLEYYTAYWIYSNVEKAHDIKKRDEIITKYIGNPFWNIVLELLFNLIDKDLGTNSVIDSIVTDQIKTSSKSIPFLLSVCLNIKNISKNSIAYIISSAIETTLNNYSKNKDPHIFPAVESFYFRNVKSKNLLKEKFKELEIAFKEDEINQLKLYTLYAELNLSYRVLGNESFELTAIETYQNLLSKDDYLYMVNMYAFTSGETFLEDFLLFLEIFDQDKVFTGYDSRYQELRFGELFISMIYRLMEKEESIISDYIVRYDKAGLNFDKMIKFLAANEQNFHFNKRHLEKLITTISFVENLAVKKILFLILISFNSVRYINRVKSTKLLLDNFKYKTLLTCLIDTKLSFSEKVDEILLLV</sequence>
<name>A0A5B8VWF0_9SPHI</name>
<reference evidence="1 2" key="1">
    <citation type="journal article" date="2013" name="J. Microbiol.">
        <title>Mucilaginibacter ginsenosidivorax sp. nov., with ginsenoside converting activity isolated from sediment.</title>
        <authorList>
            <person name="Kim J.K."/>
            <person name="Choi T.E."/>
            <person name="Liu Q.M."/>
            <person name="Park H.Y."/>
            <person name="Yi T.H."/>
            <person name="Yoon M.H."/>
            <person name="Kim S.C."/>
            <person name="Im W.T."/>
        </authorList>
    </citation>
    <scope>NUCLEOTIDE SEQUENCE [LARGE SCALE GENOMIC DNA]</scope>
    <source>
        <strain evidence="1 2">KHI28</strain>
    </source>
</reference>
<dbReference type="Proteomes" id="UP000321362">
    <property type="component" value="Chromosome"/>
</dbReference>
<evidence type="ECO:0008006" key="3">
    <source>
        <dbReference type="Google" id="ProtNLM"/>
    </source>
</evidence>
<accession>A0A5B8VWF0</accession>
<dbReference type="SUPFAM" id="SSF52540">
    <property type="entry name" value="P-loop containing nucleoside triphosphate hydrolases"/>
    <property type="match status" value="1"/>
</dbReference>
<proteinExistence type="predicted"/>
<evidence type="ECO:0000313" key="2">
    <source>
        <dbReference type="Proteomes" id="UP000321362"/>
    </source>
</evidence>
<dbReference type="RefSeq" id="WP_147052959.1">
    <property type="nucleotide sequence ID" value="NZ_CP042437.1"/>
</dbReference>
<dbReference type="InterPro" id="IPR027417">
    <property type="entry name" value="P-loop_NTPase"/>
</dbReference>
<dbReference type="EMBL" id="CP042437">
    <property type="protein sequence ID" value="QEC75769.1"/>
    <property type="molecule type" value="Genomic_DNA"/>
</dbReference>
<gene>
    <name evidence="1" type="ORF">FSB76_07310</name>
</gene>
<organism evidence="1 2">
    <name type="scientific">Mucilaginibacter ginsenosidivorax</name>
    <dbReference type="NCBI Taxonomy" id="862126"/>
    <lineage>
        <taxon>Bacteria</taxon>
        <taxon>Pseudomonadati</taxon>
        <taxon>Bacteroidota</taxon>
        <taxon>Sphingobacteriia</taxon>
        <taxon>Sphingobacteriales</taxon>
        <taxon>Sphingobacteriaceae</taxon>
        <taxon>Mucilaginibacter</taxon>
    </lineage>
</organism>
<dbReference type="KEGG" id="mgk:FSB76_07310"/>
<protein>
    <recommendedName>
        <fullName evidence="3">NACHT domain-containing protein</fullName>
    </recommendedName>
</protein>